<evidence type="ECO:0000256" key="2">
    <source>
        <dbReference type="ARBA" id="ARBA00022603"/>
    </source>
</evidence>
<dbReference type="InterPro" id="IPR029028">
    <property type="entry name" value="Alpha/beta_knot_MTases"/>
</dbReference>
<dbReference type="CDD" id="cd18093">
    <property type="entry name" value="SpoU-like_TrmJ"/>
    <property type="match status" value="1"/>
</dbReference>
<proteinExistence type="inferred from homology"/>
<gene>
    <name evidence="6" type="ORF">ACFFLH_04630</name>
</gene>
<dbReference type="Pfam" id="PF00588">
    <property type="entry name" value="SpoU_methylase"/>
    <property type="match status" value="1"/>
</dbReference>
<dbReference type="SUPFAM" id="SSF75217">
    <property type="entry name" value="alpha/beta knot"/>
    <property type="match status" value="1"/>
</dbReference>
<sequence>MQLVFILVEPELPENVGACARALKTMGINDWRLVNPCDHLSDPARWLAHGSQDVLEKAEVFSSLEEALSDIDLVVATTVRERSDRPFTHSAQWLAQHLQERAAEPGKVAILFGRESSGLHNTELEHAQLLTYIPMAVSYPSLNLSQAVMLFAHILAPIQGEEAASVASEQGRRVLAQRLEALGPALQIESGTPLYAWLLDKLGQAREEDLPFIHALFKKLQG</sequence>
<evidence type="ECO:0000256" key="1">
    <source>
        <dbReference type="ARBA" id="ARBA00007228"/>
    </source>
</evidence>
<comment type="similarity">
    <text evidence="1">Belongs to the class IV-like SAM-binding methyltransferase superfamily. RNA methyltransferase TrmH family.</text>
</comment>
<dbReference type="Proteomes" id="UP001589628">
    <property type="component" value="Unassembled WGS sequence"/>
</dbReference>
<dbReference type="EC" id="2.1.1.-" evidence="6"/>
<dbReference type="EMBL" id="JBHLZN010000001">
    <property type="protein sequence ID" value="MFB9885692.1"/>
    <property type="molecule type" value="Genomic_DNA"/>
</dbReference>
<dbReference type="GO" id="GO:0032259">
    <property type="term" value="P:methylation"/>
    <property type="evidence" value="ECO:0007669"/>
    <property type="project" value="UniProtKB-KW"/>
</dbReference>
<evidence type="ECO:0000259" key="5">
    <source>
        <dbReference type="Pfam" id="PF00588"/>
    </source>
</evidence>
<dbReference type="Gene3D" id="3.40.1280.10">
    <property type="match status" value="1"/>
</dbReference>
<keyword evidence="4" id="KW-0949">S-adenosyl-L-methionine</keyword>
<dbReference type="RefSeq" id="WP_027313763.1">
    <property type="nucleotide sequence ID" value="NZ_JBHLZN010000001.1"/>
</dbReference>
<keyword evidence="7" id="KW-1185">Reference proteome</keyword>
<evidence type="ECO:0000256" key="3">
    <source>
        <dbReference type="ARBA" id="ARBA00022679"/>
    </source>
</evidence>
<dbReference type="PANTHER" id="PTHR42786:SF1">
    <property type="entry name" value="TRNA (CYTIDINE_URIDINE-2'-O-)-METHYLTRANSFERASE TRMJ"/>
    <property type="match status" value="1"/>
</dbReference>
<protein>
    <submittedName>
        <fullName evidence="6">tRNA/rRNA methyltransferase</fullName>
        <ecNumber evidence="6">2.1.1.-</ecNumber>
    </submittedName>
</protein>
<reference evidence="6 7" key="1">
    <citation type="submission" date="2024-09" db="EMBL/GenBank/DDBJ databases">
        <authorList>
            <person name="Sun Q."/>
            <person name="Mori K."/>
        </authorList>
    </citation>
    <scope>NUCLEOTIDE SEQUENCE [LARGE SCALE GENOMIC DNA]</scope>
    <source>
        <strain evidence="6 7">ATCC 51285</strain>
    </source>
</reference>
<dbReference type="GO" id="GO:0008168">
    <property type="term" value="F:methyltransferase activity"/>
    <property type="evidence" value="ECO:0007669"/>
    <property type="project" value="UniProtKB-KW"/>
</dbReference>
<name>A0ABV5Z8X0_9GAMM</name>
<organism evidence="6 7">
    <name type="scientific">Balneatrix alpica</name>
    <dbReference type="NCBI Taxonomy" id="75684"/>
    <lineage>
        <taxon>Bacteria</taxon>
        <taxon>Pseudomonadati</taxon>
        <taxon>Pseudomonadota</taxon>
        <taxon>Gammaproteobacteria</taxon>
        <taxon>Oceanospirillales</taxon>
        <taxon>Balneatrichaceae</taxon>
        <taxon>Balneatrix</taxon>
    </lineage>
</organism>
<dbReference type="InterPro" id="IPR001537">
    <property type="entry name" value="SpoU_MeTrfase"/>
</dbReference>
<dbReference type="NCBIfam" id="NF007752">
    <property type="entry name" value="PRK10433.1"/>
    <property type="match status" value="1"/>
</dbReference>
<comment type="caution">
    <text evidence="6">The sequence shown here is derived from an EMBL/GenBank/DDBJ whole genome shotgun (WGS) entry which is preliminary data.</text>
</comment>
<evidence type="ECO:0000313" key="6">
    <source>
        <dbReference type="EMBL" id="MFB9885692.1"/>
    </source>
</evidence>
<keyword evidence="2 6" id="KW-0489">Methyltransferase</keyword>
<dbReference type="InterPro" id="IPR029026">
    <property type="entry name" value="tRNA_m1G_MTases_N"/>
</dbReference>
<evidence type="ECO:0000313" key="7">
    <source>
        <dbReference type="Proteomes" id="UP001589628"/>
    </source>
</evidence>
<accession>A0ABV5Z8X0</accession>
<dbReference type="PANTHER" id="PTHR42786">
    <property type="entry name" value="TRNA/RRNA METHYLTRANSFERASE"/>
    <property type="match status" value="1"/>
</dbReference>
<keyword evidence="3 6" id="KW-0808">Transferase</keyword>
<feature type="domain" description="tRNA/rRNA methyltransferase SpoU type" evidence="5">
    <location>
        <begin position="3"/>
        <end position="152"/>
    </location>
</feature>
<dbReference type="InterPro" id="IPR004384">
    <property type="entry name" value="RNA_MeTrfase_TrmJ/LasT"/>
</dbReference>
<evidence type="ECO:0000256" key="4">
    <source>
        <dbReference type="ARBA" id="ARBA00022691"/>
    </source>
</evidence>